<keyword evidence="3" id="KW-0479">Metal-binding</keyword>
<dbReference type="GO" id="GO:0045337">
    <property type="term" value="P:farnesyl diphosphate biosynthetic process"/>
    <property type="evidence" value="ECO:0007669"/>
    <property type="project" value="TreeGrafter"/>
</dbReference>
<dbReference type="GO" id="GO:0046872">
    <property type="term" value="F:metal ion binding"/>
    <property type="evidence" value="ECO:0007669"/>
    <property type="project" value="UniProtKB-KW"/>
</dbReference>
<evidence type="ECO:0000256" key="3">
    <source>
        <dbReference type="ARBA" id="ARBA00022723"/>
    </source>
</evidence>
<dbReference type="PROSITE" id="PS00723">
    <property type="entry name" value="POLYPRENYL_SYNTHASE_1"/>
    <property type="match status" value="1"/>
</dbReference>
<keyword evidence="8" id="KW-1185">Reference proteome</keyword>
<dbReference type="GO" id="GO:0005737">
    <property type="term" value="C:cytoplasm"/>
    <property type="evidence" value="ECO:0007669"/>
    <property type="project" value="TreeGrafter"/>
</dbReference>
<dbReference type="GO" id="GO:0004337">
    <property type="term" value="F:(2E,6E)-farnesyl diphosphate synthase activity"/>
    <property type="evidence" value="ECO:0007669"/>
    <property type="project" value="TreeGrafter"/>
</dbReference>
<dbReference type="AlphaFoldDB" id="A0A0R3WQ52"/>
<dbReference type="Gene3D" id="1.10.600.10">
    <property type="entry name" value="Farnesyl Diphosphate Synthase"/>
    <property type="match status" value="1"/>
</dbReference>
<dbReference type="InterPro" id="IPR008949">
    <property type="entry name" value="Isoprenoid_synthase_dom_sf"/>
</dbReference>
<evidence type="ECO:0000256" key="2">
    <source>
        <dbReference type="ARBA" id="ARBA00022679"/>
    </source>
</evidence>
<dbReference type="Pfam" id="PF00348">
    <property type="entry name" value="polyprenyl_synt"/>
    <property type="match status" value="1"/>
</dbReference>
<accession>A0A0R3WQ52</accession>
<evidence type="ECO:0000313" key="7">
    <source>
        <dbReference type="EMBL" id="VDM21402.1"/>
    </source>
</evidence>
<comment type="cofactor">
    <cofactor evidence="1">
        <name>Mg(2+)</name>
        <dbReference type="ChEBI" id="CHEBI:18420"/>
    </cofactor>
</comment>
<dbReference type="SUPFAM" id="SSF48576">
    <property type="entry name" value="Terpenoid synthases"/>
    <property type="match status" value="1"/>
</dbReference>
<dbReference type="InterPro" id="IPR033749">
    <property type="entry name" value="Polyprenyl_synt_CS"/>
</dbReference>
<evidence type="ECO:0000256" key="1">
    <source>
        <dbReference type="ARBA" id="ARBA00001946"/>
    </source>
</evidence>
<reference evidence="9" key="1">
    <citation type="submission" date="2017-02" db="UniProtKB">
        <authorList>
            <consortium name="WormBaseParasite"/>
        </authorList>
    </citation>
    <scope>IDENTIFICATION</scope>
</reference>
<sequence length="330" mass="36872">MLAGLTSDFDAYFEDVLTSLYGSLSCDLDLVKSHFTRIQAAFLIHDDIIDDSPMRRGKVSWGLLQQREGHGLIGINDGLHLYMSAQQLLMASFKSRPHPRSLEILKLFCDCANYTCIGQALDILTSDQMRPVDSGGVSLCTRLTSNGDRLRDATVSRSTSIAKWKTSYYSFVLPVVAGMLLADVKSDVLFSNAEKILLKIGEYFQVQDDFLDVFGDEKVTGKVGTDIQEGKCSWLIATALDKASSEQRDVLCRNYGLKDPGCVNAVRDIFYELDLPILYSVYEDQARKDIFETIESVSTDKTEDFTGPAATKLPRQLFAEILNILCHREK</sequence>
<dbReference type="SFLD" id="SFLDS00005">
    <property type="entry name" value="Isoprenoid_Synthase_Type_I"/>
    <property type="match status" value="1"/>
</dbReference>
<evidence type="ECO:0000256" key="6">
    <source>
        <dbReference type="RuleBase" id="RU004466"/>
    </source>
</evidence>
<evidence type="ECO:0000313" key="9">
    <source>
        <dbReference type="WBParaSite" id="TTAC_0000289201-mRNA-1"/>
    </source>
</evidence>
<name>A0A0R3WQ52_HYDTA</name>
<dbReference type="Proteomes" id="UP000274429">
    <property type="component" value="Unassembled WGS sequence"/>
</dbReference>
<evidence type="ECO:0000256" key="5">
    <source>
        <dbReference type="ARBA" id="ARBA00034546"/>
    </source>
</evidence>
<proteinExistence type="inferred from homology"/>
<protein>
    <recommendedName>
        <fullName evidence="5">Farnesyl pyrophosphate synthase</fullName>
    </recommendedName>
</protein>
<dbReference type="InterPro" id="IPR000092">
    <property type="entry name" value="Polyprenyl_synt"/>
</dbReference>
<evidence type="ECO:0000256" key="4">
    <source>
        <dbReference type="ARBA" id="ARBA00022842"/>
    </source>
</evidence>
<dbReference type="PROSITE" id="PS00444">
    <property type="entry name" value="POLYPRENYL_SYNTHASE_2"/>
    <property type="match status" value="1"/>
</dbReference>
<keyword evidence="4" id="KW-0460">Magnesium</keyword>
<keyword evidence="2 6" id="KW-0808">Transferase</keyword>
<gene>
    <name evidence="7" type="ORF">TTAC_LOCUS2876</name>
</gene>
<dbReference type="WBParaSite" id="TTAC_0000289201-mRNA-1">
    <property type="protein sequence ID" value="TTAC_0000289201-mRNA-1"/>
    <property type="gene ID" value="TTAC_0000289201"/>
</dbReference>
<organism evidence="9">
    <name type="scientific">Hydatigena taeniaeformis</name>
    <name type="common">Feline tapeworm</name>
    <name type="synonym">Taenia taeniaeformis</name>
    <dbReference type="NCBI Taxonomy" id="6205"/>
    <lineage>
        <taxon>Eukaryota</taxon>
        <taxon>Metazoa</taxon>
        <taxon>Spiralia</taxon>
        <taxon>Lophotrochozoa</taxon>
        <taxon>Platyhelminthes</taxon>
        <taxon>Cestoda</taxon>
        <taxon>Eucestoda</taxon>
        <taxon>Cyclophyllidea</taxon>
        <taxon>Taeniidae</taxon>
        <taxon>Hydatigera</taxon>
    </lineage>
</organism>
<dbReference type="STRING" id="6205.A0A0R3WQ52"/>
<reference evidence="7 8" key="2">
    <citation type="submission" date="2018-11" db="EMBL/GenBank/DDBJ databases">
        <authorList>
            <consortium name="Pathogen Informatics"/>
        </authorList>
    </citation>
    <scope>NUCLEOTIDE SEQUENCE [LARGE SCALE GENOMIC DNA]</scope>
</reference>
<dbReference type="PANTHER" id="PTHR11525:SF0">
    <property type="entry name" value="FARNESYL PYROPHOSPHATE SYNTHASE"/>
    <property type="match status" value="1"/>
</dbReference>
<dbReference type="GO" id="GO:0004161">
    <property type="term" value="F:dimethylallyltranstransferase activity"/>
    <property type="evidence" value="ECO:0007669"/>
    <property type="project" value="TreeGrafter"/>
</dbReference>
<dbReference type="InterPro" id="IPR039702">
    <property type="entry name" value="FPS1-like"/>
</dbReference>
<comment type="similarity">
    <text evidence="6">Belongs to the FPP/GGPP synthase family.</text>
</comment>
<dbReference type="OrthoDB" id="10257492at2759"/>
<evidence type="ECO:0000313" key="8">
    <source>
        <dbReference type="Proteomes" id="UP000274429"/>
    </source>
</evidence>
<dbReference type="PANTHER" id="PTHR11525">
    <property type="entry name" value="FARNESYL-PYROPHOSPHATE SYNTHETASE"/>
    <property type="match status" value="1"/>
</dbReference>
<dbReference type="EMBL" id="UYWX01001623">
    <property type="protein sequence ID" value="VDM21402.1"/>
    <property type="molecule type" value="Genomic_DNA"/>
</dbReference>